<evidence type="ECO:0000313" key="3">
    <source>
        <dbReference type="EMBL" id="VVC75685.1"/>
    </source>
</evidence>
<evidence type="ECO:0008006" key="5">
    <source>
        <dbReference type="Google" id="ProtNLM"/>
    </source>
</evidence>
<feature type="coiled-coil region" evidence="1">
    <location>
        <begin position="471"/>
        <end position="529"/>
    </location>
</feature>
<reference evidence="3 4" key="1">
    <citation type="submission" date="2019-08" db="EMBL/GenBank/DDBJ databases">
        <authorList>
            <person name="Guy L."/>
        </authorList>
    </citation>
    <scope>NUCLEOTIDE SEQUENCE [LARGE SCALE GENOMIC DNA]</scope>
    <source>
        <strain evidence="3 4">SGT-108</strain>
    </source>
</reference>
<accession>A0A5E4PGC3</accession>
<feature type="signal peptide" evidence="2">
    <location>
        <begin position="1"/>
        <end position="28"/>
    </location>
</feature>
<evidence type="ECO:0000313" key="4">
    <source>
        <dbReference type="Proteomes" id="UP000324194"/>
    </source>
</evidence>
<keyword evidence="1" id="KW-0175">Coiled coil</keyword>
<dbReference type="AlphaFoldDB" id="A0A5E4PGC3"/>
<gene>
    <name evidence="3" type="ORF">AQUSIP_09750</name>
</gene>
<keyword evidence="2" id="KW-0732">Signal</keyword>
<dbReference type="OrthoDB" id="5630621at2"/>
<feature type="chain" id="PRO_5023067555" description="Transmembrane protein" evidence="2">
    <location>
        <begin position="29"/>
        <end position="843"/>
    </location>
</feature>
<dbReference type="RefSeq" id="WP_148338970.1">
    <property type="nucleotide sequence ID" value="NZ_LR699119.1"/>
</dbReference>
<dbReference type="EMBL" id="LR699119">
    <property type="protein sequence ID" value="VVC75685.1"/>
    <property type="molecule type" value="Genomic_DNA"/>
</dbReference>
<name>A0A5E4PGC3_9COXI</name>
<protein>
    <recommendedName>
        <fullName evidence="5">Transmembrane protein</fullName>
    </recommendedName>
</protein>
<evidence type="ECO:0000256" key="1">
    <source>
        <dbReference type="SAM" id="Coils"/>
    </source>
</evidence>
<evidence type="ECO:0000256" key="2">
    <source>
        <dbReference type="SAM" id="SignalP"/>
    </source>
</evidence>
<dbReference type="KEGG" id="asip:AQUSIP_09750"/>
<proteinExistence type="predicted"/>
<organism evidence="3 4">
    <name type="scientific">Aquicella siphonis</name>
    <dbReference type="NCBI Taxonomy" id="254247"/>
    <lineage>
        <taxon>Bacteria</taxon>
        <taxon>Pseudomonadati</taxon>
        <taxon>Pseudomonadota</taxon>
        <taxon>Gammaproteobacteria</taxon>
        <taxon>Legionellales</taxon>
        <taxon>Coxiellaceae</taxon>
        <taxon>Aquicella</taxon>
    </lineage>
</organism>
<keyword evidence="4" id="KW-1185">Reference proteome</keyword>
<sequence length="843" mass="95479">MTFRNPLGSISALSLAANPAALPVIATAAGVAVTVAAATYTYKAYKQYEEKKHREAIEAINHLHEKHLARIFIPDNHEIKGFPPIFKLDPDKPSSTVDSMHFTDDQVEDIGKSMPRCTDIILSNYRESVLNAMLKLKEYYFSRDDHKDITAGVISYLLYILESKCLNFEGYDYDIAYLDAITNFINAYASMQDRENTQHFSRLNPVYAYLLTAQQELERHRDALSLEGMVTELREACISHTSQLVRSFAKLVVKEKDWNLVKMVTMDELTQGLLRRKYIHSEIKGLVLRSDSEKHVPDSPFKNWVISLANYYLHTLDPDTRLGCGEVIPPDRLFVLPELQRLEYLRGASLKFNSDESKELRLLEEQMESIRTQFRKCKNFITTRLDARTINTTPKFIPVDTDADLYNRSKILAQFAALIHQTISIQYLSTHLLKSIKQLGEIYVKNPLHFSRIFNVLGLLCKQVKNSVDAVKESFTRIQKMNRNAMQLEDQELFPEQIKAILDSTYAIISRLDKRIKEYRDRVPKNKQEPTVESVKHEMFEVAGLLAQIYHMQPEAVRNSEQNILPFMKTAAIVQGKKAAFPARHAADAQCKPTETPGIDGQAIAADAAPVLSSSARKPSQSAQAPLVTDADIDRELMRIERHLQADFSSGQRADSGQAMEKSAPITRLAKVNLILREISNRILEIQRMEAPQESQSTARQEFNAEISAYTQLCDSLKSMREYFSFKLNEDHAAEDERIQIDRKLDAMLDMGERVLAFLKLQKSQRVAQARMMPAVMEMPLRELGGLSWHVQDASSTRPSQSVADVSIFARDSHRPLLSPKAACELIAAVLGGDQSNPAPSAL</sequence>
<dbReference type="Proteomes" id="UP000324194">
    <property type="component" value="Chromosome 1"/>
</dbReference>